<feature type="transmembrane region" description="Helical" evidence="13">
    <location>
        <begin position="322"/>
        <end position="345"/>
    </location>
</feature>
<feature type="transmembrane region" description="Helical" evidence="13">
    <location>
        <begin position="256"/>
        <end position="276"/>
    </location>
</feature>
<dbReference type="HOGENOM" id="CLU_012893_5_3_9"/>
<protein>
    <recommendedName>
        <fullName evidence="4">Probable multidrug resistance protein NorM</fullName>
    </recommendedName>
    <alternativeName>
        <fullName evidence="12">Multidrug-efflux transporter</fullName>
    </alternativeName>
</protein>
<organism evidence="14 15">
    <name type="scientific">Clostridium celatum DSM 1785</name>
    <dbReference type="NCBI Taxonomy" id="545697"/>
    <lineage>
        <taxon>Bacteria</taxon>
        <taxon>Bacillati</taxon>
        <taxon>Bacillota</taxon>
        <taxon>Clostridia</taxon>
        <taxon>Eubacteriales</taxon>
        <taxon>Clostridiaceae</taxon>
        <taxon>Clostridium</taxon>
    </lineage>
</organism>
<feature type="transmembrane region" description="Helical" evidence="13">
    <location>
        <begin position="93"/>
        <end position="113"/>
    </location>
</feature>
<sequence>MLQVERRFSKKGLKKLIIPLIIEQLLAVTVGFADTIMVSSVGETAVSAVSLVDTINILLINIFAALGTGGSVVAAQFIGQDSRKEARESGKQLILITGLLSVVIMIICLLLNGPLLSCIFGSVDYHVMEGAKTYFFVTAISYPFIGLYNSGAALFRAMGNSKISMVNATIMNIINIILNAVFIFGFGLGVFGAAFATLIARIVTSILILIMLKNRKNIIYINNYHSFKWNWFYIKKILFIGIPSGLENGMFQLGKILVQSLIATFGTYAIAANAVSNNIAQMMIIPGSAIGLSLITIVGQCVGADEYDQAKFYVKKLMKMTYIWMGIISILAVILCPELLKLYSLSKESTELAKKCIWIHGIFGMIIWPIAFTLPNALRAANDAKYTMIVSICSMWTCRYLLSFALGRYLALGLVGVWLAMIVDWFIRSFFFIYRYHSGKWQNRKLV</sequence>
<gene>
    <name evidence="14" type="ORF">HMPREF0216_02686</name>
</gene>
<dbReference type="eggNOG" id="COG0534">
    <property type="taxonomic scope" value="Bacteria"/>
</dbReference>
<dbReference type="NCBIfam" id="TIGR00797">
    <property type="entry name" value="matE"/>
    <property type="match status" value="1"/>
</dbReference>
<evidence type="ECO:0000256" key="9">
    <source>
        <dbReference type="ARBA" id="ARBA00022989"/>
    </source>
</evidence>
<keyword evidence="11 13" id="KW-0472">Membrane</keyword>
<evidence type="ECO:0000256" key="1">
    <source>
        <dbReference type="ARBA" id="ARBA00003408"/>
    </source>
</evidence>
<keyword evidence="7" id="KW-1003">Cell membrane</keyword>
<accession>L1Q933</accession>
<feature type="transmembrane region" description="Helical" evidence="13">
    <location>
        <begin position="190"/>
        <end position="212"/>
    </location>
</feature>
<name>L1Q933_9CLOT</name>
<dbReference type="PANTHER" id="PTHR43298">
    <property type="entry name" value="MULTIDRUG RESISTANCE PROTEIN NORM-RELATED"/>
    <property type="match status" value="1"/>
</dbReference>
<evidence type="ECO:0000256" key="3">
    <source>
        <dbReference type="ARBA" id="ARBA00010199"/>
    </source>
</evidence>
<dbReference type="EMBL" id="AMEZ01000084">
    <property type="protein sequence ID" value="EKY24463.1"/>
    <property type="molecule type" value="Genomic_DNA"/>
</dbReference>
<evidence type="ECO:0000256" key="6">
    <source>
        <dbReference type="ARBA" id="ARBA00022449"/>
    </source>
</evidence>
<evidence type="ECO:0000256" key="12">
    <source>
        <dbReference type="ARBA" id="ARBA00031636"/>
    </source>
</evidence>
<keyword evidence="8 13" id="KW-0812">Transmembrane</keyword>
<evidence type="ECO:0000256" key="5">
    <source>
        <dbReference type="ARBA" id="ARBA00022448"/>
    </source>
</evidence>
<keyword evidence="5" id="KW-0813">Transport</keyword>
<evidence type="ECO:0000256" key="8">
    <source>
        <dbReference type="ARBA" id="ARBA00022692"/>
    </source>
</evidence>
<feature type="transmembrane region" description="Helical" evidence="13">
    <location>
        <begin position="357"/>
        <end position="374"/>
    </location>
</feature>
<dbReference type="RefSeq" id="WP_005214720.1">
    <property type="nucleotide sequence ID" value="NZ_KB291674.1"/>
</dbReference>
<dbReference type="InterPro" id="IPR050222">
    <property type="entry name" value="MATE_MdtK"/>
</dbReference>
<comment type="similarity">
    <text evidence="3">Belongs to the multi antimicrobial extrusion (MATE) (TC 2.A.66.1) family.</text>
</comment>
<feature type="transmembrane region" description="Helical" evidence="13">
    <location>
        <begin position="16"/>
        <end position="37"/>
    </location>
</feature>
<evidence type="ECO:0000256" key="4">
    <source>
        <dbReference type="ARBA" id="ARBA00020268"/>
    </source>
</evidence>
<dbReference type="InterPro" id="IPR048279">
    <property type="entry name" value="MdtK-like"/>
</dbReference>
<evidence type="ECO:0000256" key="2">
    <source>
        <dbReference type="ARBA" id="ARBA00004651"/>
    </source>
</evidence>
<dbReference type="PIRSF" id="PIRSF006603">
    <property type="entry name" value="DinF"/>
    <property type="match status" value="1"/>
</dbReference>
<comment type="function">
    <text evidence="1">Multidrug efflux pump.</text>
</comment>
<dbReference type="AlphaFoldDB" id="L1Q933"/>
<evidence type="ECO:0000313" key="14">
    <source>
        <dbReference type="EMBL" id="EKY24463.1"/>
    </source>
</evidence>
<evidence type="ECO:0000256" key="13">
    <source>
        <dbReference type="SAM" id="Phobius"/>
    </source>
</evidence>
<feature type="transmembrane region" description="Helical" evidence="13">
    <location>
        <begin position="166"/>
        <end position="184"/>
    </location>
</feature>
<proteinExistence type="inferred from homology"/>
<evidence type="ECO:0000256" key="7">
    <source>
        <dbReference type="ARBA" id="ARBA00022475"/>
    </source>
</evidence>
<evidence type="ECO:0000256" key="11">
    <source>
        <dbReference type="ARBA" id="ARBA00023136"/>
    </source>
</evidence>
<evidence type="ECO:0000256" key="10">
    <source>
        <dbReference type="ARBA" id="ARBA00023065"/>
    </source>
</evidence>
<dbReference type="GO" id="GO:0006811">
    <property type="term" value="P:monoatomic ion transport"/>
    <property type="evidence" value="ECO:0007669"/>
    <property type="project" value="UniProtKB-KW"/>
</dbReference>
<dbReference type="Proteomes" id="UP000010420">
    <property type="component" value="Unassembled WGS sequence"/>
</dbReference>
<dbReference type="PANTHER" id="PTHR43298:SF2">
    <property type="entry name" value="FMN_FAD EXPORTER YEEO-RELATED"/>
    <property type="match status" value="1"/>
</dbReference>
<keyword evidence="15" id="KW-1185">Reference proteome</keyword>
<comment type="subcellular location">
    <subcellularLocation>
        <location evidence="2">Cell membrane</location>
        <topology evidence="2">Multi-pass membrane protein</topology>
    </subcellularLocation>
</comment>
<dbReference type="GO" id="GO:0042910">
    <property type="term" value="F:xenobiotic transmembrane transporter activity"/>
    <property type="evidence" value="ECO:0007669"/>
    <property type="project" value="InterPro"/>
</dbReference>
<dbReference type="Pfam" id="PF01554">
    <property type="entry name" value="MatE"/>
    <property type="match status" value="2"/>
</dbReference>
<keyword evidence="6" id="KW-0050">Antiport</keyword>
<dbReference type="PATRIC" id="fig|545697.3.peg.2641"/>
<feature type="transmembrane region" description="Helical" evidence="13">
    <location>
        <begin position="133"/>
        <end position="154"/>
    </location>
</feature>
<comment type="caution">
    <text evidence="14">The sequence shown here is derived from an EMBL/GenBank/DDBJ whole genome shotgun (WGS) entry which is preliminary data.</text>
</comment>
<dbReference type="InterPro" id="IPR002528">
    <property type="entry name" value="MATE_fam"/>
</dbReference>
<evidence type="ECO:0000313" key="15">
    <source>
        <dbReference type="Proteomes" id="UP000010420"/>
    </source>
</evidence>
<dbReference type="CDD" id="cd13137">
    <property type="entry name" value="MATE_NorM_like"/>
    <property type="match status" value="1"/>
</dbReference>
<keyword evidence="9 13" id="KW-1133">Transmembrane helix</keyword>
<keyword evidence="10" id="KW-0406">Ion transport</keyword>
<feature type="transmembrane region" description="Helical" evidence="13">
    <location>
        <begin position="57"/>
        <end position="78"/>
    </location>
</feature>
<reference evidence="14 15" key="1">
    <citation type="submission" date="2012-05" db="EMBL/GenBank/DDBJ databases">
        <authorList>
            <person name="Weinstock G."/>
            <person name="Sodergren E."/>
            <person name="Lobos E.A."/>
            <person name="Fulton L."/>
            <person name="Fulton R."/>
            <person name="Courtney L."/>
            <person name="Fronick C."/>
            <person name="O'Laughlin M."/>
            <person name="Godfrey J."/>
            <person name="Wilson R.M."/>
            <person name="Miner T."/>
            <person name="Farmer C."/>
            <person name="Delehaunty K."/>
            <person name="Cordes M."/>
            <person name="Minx P."/>
            <person name="Tomlinson C."/>
            <person name="Chen J."/>
            <person name="Wollam A."/>
            <person name="Pepin K.H."/>
            <person name="Bhonagiri V."/>
            <person name="Zhang X."/>
            <person name="Suruliraj S."/>
            <person name="Warren W."/>
            <person name="Mitreva M."/>
            <person name="Mardis E.R."/>
            <person name="Wilson R.K."/>
        </authorList>
    </citation>
    <scope>NUCLEOTIDE SEQUENCE [LARGE SCALE GENOMIC DNA]</scope>
    <source>
        <strain evidence="14 15">DSM 1785</strain>
    </source>
</reference>
<dbReference type="GO" id="GO:0005886">
    <property type="term" value="C:plasma membrane"/>
    <property type="evidence" value="ECO:0007669"/>
    <property type="project" value="UniProtKB-SubCell"/>
</dbReference>
<dbReference type="GO" id="GO:0015297">
    <property type="term" value="F:antiporter activity"/>
    <property type="evidence" value="ECO:0007669"/>
    <property type="project" value="UniProtKB-KW"/>
</dbReference>